<accession>A0A2S7RQ31</accession>
<gene>
    <name evidence="1" type="ORF">CUS89_13035</name>
</gene>
<proteinExistence type="predicted"/>
<dbReference type="AlphaFoldDB" id="A0A2S7RQ31"/>
<organism evidence="1 2">
    <name type="scientific">Enterococcus mundtii</name>
    <dbReference type="NCBI Taxonomy" id="53346"/>
    <lineage>
        <taxon>Bacteria</taxon>
        <taxon>Bacillati</taxon>
        <taxon>Bacillota</taxon>
        <taxon>Bacilli</taxon>
        <taxon>Lactobacillales</taxon>
        <taxon>Enterococcaceae</taxon>
        <taxon>Enterococcus</taxon>
    </lineage>
</organism>
<reference evidence="1 2" key="1">
    <citation type="journal article" date="2018" name="Pathog. Dis.">
        <title>Whole-genome sequencing based characterization of antimicrobial resistance in Enterococcus.</title>
        <authorList>
            <person name="Tyson G."/>
        </authorList>
    </citation>
    <scope>NUCLEOTIDE SEQUENCE [LARGE SCALE GENOMIC DNA]</scope>
    <source>
        <strain evidence="1 2">CVM N55263</strain>
    </source>
</reference>
<dbReference type="EMBL" id="PUAP01000041">
    <property type="protein sequence ID" value="PQF21683.1"/>
    <property type="molecule type" value="Genomic_DNA"/>
</dbReference>
<protein>
    <submittedName>
        <fullName evidence="1">Uncharacterized protein</fullName>
    </submittedName>
</protein>
<evidence type="ECO:0000313" key="1">
    <source>
        <dbReference type="EMBL" id="PQF21683.1"/>
    </source>
</evidence>
<evidence type="ECO:0000313" key="2">
    <source>
        <dbReference type="Proteomes" id="UP000237934"/>
    </source>
</evidence>
<dbReference type="Proteomes" id="UP000237934">
    <property type="component" value="Unassembled WGS sequence"/>
</dbReference>
<dbReference type="RefSeq" id="WP_104872436.1">
    <property type="nucleotide sequence ID" value="NZ_PUAP01000041.1"/>
</dbReference>
<comment type="caution">
    <text evidence="1">The sequence shown here is derived from an EMBL/GenBank/DDBJ whole genome shotgun (WGS) entry which is preliminary data.</text>
</comment>
<name>A0A2S7RQ31_ENTMU</name>
<sequence>MKNSEEEKVEIAKQQYEALHLKGEIFINTNKEFIGYVSHINSKITGEQSFIDRICVHRNKYSLKKTLKRRDNIKT</sequence>